<sequence length="126" mass="14844">MQKLVLESKWEKTISPPDLDFIENVFNQTKITVNEQINFVPIRFAVNHRADLLCTTLIHNFTDSPLDLRKIEIIIKKGEKILTSYLFEEDRLQLDAKTSMPWTFIFPKHTYKEKELDGELTIDYKG</sequence>
<reference evidence="2" key="1">
    <citation type="journal article" date="2019" name="Int. J. Syst. Evol. Microbiol.">
        <title>The Global Catalogue of Microorganisms (GCM) 10K type strain sequencing project: providing services to taxonomists for standard genome sequencing and annotation.</title>
        <authorList>
            <consortium name="The Broad Institute Genomics Platform"/>
            <consortium name="The Broad Institute Genome Sequencing Center for Infectious Disease"/>
            <person name="Wu L."/>
            <person name="Ma J."/>
        </authorList>
    </citation>
    <scope>NUCLEOTIDE SEQUENCE [LARGE SCALE GENOMIC DNA]</scope>
    <source>
        <strain evidence="2">CCUG 37865</strain>
    </source>
</reference>
<dbReference type="Proteomes" id="UP001595882">
    <property type="component" value="Unassembled WGS sequence"/>
</dbReference>
<name>A0ABV8WQQ8_9BACI</name>
<gene>
    <name evidence="1" type="ORF">ACFOY7_00375</name>
</gene>
<accession>A0ABV8WQQ8</accession>
<organism evidence="1 2">
    <name type="scientific">Gracilibacillus xinjiangensis</name>
    <dbReference type="NCBI Taxonomy" id="1193282"/>
    <lineage>
        <taxon>Bacteria</taxon>
        <taxon>Bacillati</taxon>
        <taxon>Bacillota</taxon>
        <taxon>Bacilli</taxon>
        <taxon>Bacillales</taxon>
        <taxon>Bacillaceae</taxon>
        <taxon>Gracilibacillus</taxon>
    </lineage>
</organism>
<dbReference type="InterPro" id="IPR030910">
    <property type="entry name" value="SLAP_dom"/>
</dbReference>
<keyword evidence="2" id="KW-1185">Reference proteome</keyword>
<dbReference type="RefSeq" id="WP_390248247.1">
    <property type="nucleotide sequence ID" value="NZ_JBHSDT010000001.1"/>
</dbReference>
<dbReference type="NCBIfam" id="TIGR04398">
    <property type="entry name" value="SLAP_DUP"/>
    <property type="match status" value="1"/>
</dbReference>
<evidence type="ECO:0000313" key="2">
    <source>
        <dbReference type="Proteomes" id="UP001595882"/>
    </source>
</evidence>
<comment type="caution">
    <text evidence="1">The sequence shown here is derived from an EMBL/GenBank/DDBJ whole genome shotgun (WGS) entry which is preliminary data.</text>
</comment>
<protein>
    <submittedName>
        <fullName evidence="1">SLAP domain-containing protein</fullName>
    </submittedName>
</protein>
<evidence type="ECO:0000313" key="1">
    <source>
        <dbReference type="EMBL" id="MFC4401552.1"/>
    </source>
</evidence>
<proteinExistence type="predicted"/>
<dbReference type="EMBL" id="JBHSDT010000001">
    <property type="protein sequence ID" value="MFC4401552.1"/>
    <property type="molecule type" value="Genomic_DNA"/>
</dbReference>